<reference evidence="1" key="1">
    <citation type="submission" date="2023-03" db="EMBL/GenBank/DDBJ databases">
        <title>Massive genome expansion in bonnet fungi (Mycena s.s.) driven by repeated elements and novel gene families across ecological guilds.</title>
        <authorList>
            <consortium name="Lawrence Berkeley National Laboratory"/>
            <person name="Harder C.B."/>
            <person name="Miyauchi S."/>
            <person name="Viragh M."/>
            <person name="Kuo A."/>
            <person name="Thoen E."/>
            <person name="Andreopoulos B."/>
            <person name="Lu D."/>
            <person name="Skrede I."/>
            <person name="Drula E."/>
            <person name="Henrissat B."/>
            <person name="Morin E."/>
            <person name="Kohler A."/>
            <person name="Barry K."/>
            <person name="LaButti K."/>
            <person name="Morin E."/>
            <person name="Salamov A."/>
            <person name="Lipzen A."/>
            <person name="Mereny Z."/>
            <person name="Hegedus B."/>
            <person name="Baldrian P."/>
            <person name="Stursova M."/>
            <person name="Weitz H."/>
            <person name="Taylor A."/>
            <person name="Grigoriev I.V."/>
            <person name="Nagy L.G."/>
            <person name="Martin F."/>
            <person name="Kauserud H."/>
        </authorList>
    </citation>
    <scope>NUCLEOTIDE SEQUENCE</scope>
    <source>
        <strain evidence="1">CBHHK002</strain>
    </source>
</reference>
<keyword evidence="1" id="KW-0378">Hydrolase</keyword>
<comment type="caution">
    <text evidence="1">The sequence shown here is derived from an EMBL/GenBank/DDBJ whole genome shotgun (WGS) entry which is preliminary data.</text>
</comment>
<protein>
    <submittedName>
        <fullName evidence="1">Glycosyl hydrolase family 71-domain-containing protein</fullName>
    </submittedName>
</protein>
<dbReference type="InterPro" id="IPR005197">
    <property type="entry name" value="Glyco_hydro_71"/>
</dbReference>
<dbReference type="EMBL" id="JARIHO010000143">
    <property type="protein sequence ID" value="KAJ7301126.1"/>
    <property type="molecule type" value="Genomic_DNA"/>
</dbReference>
<dbReference type="CDD" id="cd11577">
    <property type="entry name" value="GH71"/>
    <property type="match status" value="1"/>
</dbReference>
<name>A0AAD7E7I3_9AGAR</name>
<dbReference type="Gene3D" id="3.20.20.80">
    <property type="entry name" value="Glycosidases"/>
    <property type="match status" value="1"/>
</dbReference>
<evidence type="ECO:0000313" key="2">
    <source>
        <dbReference type="Proteomes" id="UP001218218"/>
    </source>
</evidence>
<organism evidence="1 2">
    <name type="scientific">Mycena albidolilacea</name>
    <dbReference type="NCBI Taxonomy" id="1033008"/>
    <lineage>
        <taxon>Eukaryota</taxon>
        <taxon>Fungi</taxon>
        <taxon>Dikarya</taxon>
        <taxon>Basidiomycota</taxon>
        <taxon>Agaricomycotina</taxon>
        <taxon>Agaricomycetes</taxon>
        <taxon>Agaricomycetidae</taxon>
        <taxon>Agaricales</taxon>
        <taxon>Marasmiineae</taxon>
        <taxon>Mycenaceae</taxon>
        <taxon>Mycena</taxon>
    </lineage>
</organism>
<accession>A0AAD7E7I3</accession>
<proteinExistence type="predicted"/>
<dbReference type="AlphaFoldDB" id="A0AAD7E7I3"/>
<dbReference type="Pfam" id="PF03659">
    <property type="entry name" value="Glyco_hydro_71"/>
    <property type="match status" value="1"/>
</dbReference>
<gene>
    <name evidence="1" type="ORF">DFH08DRAFT_996352</name>
</gene>
<dbReference type="GO" id="GO:0051118">
    <property type="term" value="F:glucan endo-1,3-alpha-glucosidase activity"/>
    <property type="evidence" value="ECO:0007669"/>
    <property type="project" value="InterPro"/>
</dbReference>
<dbReference type="Proteomes" id="UP001218218">
    <property type="component" value="Unassembled WGS sequence"/>
</dbReference>
<evidence type="ECO:0000313" key="1">
    <source>
        <dbReference type="EMBL" id="KAJ7301126.1"/>
    </source>
</evidence>
<sequence length="783" mass="85456">MAPNSPSPDLGIERITLEMGKARLFFAAGRTAPPNFKYNSAKATGHYLGLSSACLACGLIGAASKITDAISHSQSYRRKVEDLAALVFVFRSLFQRIAGARPERYRCLSSMRLFSLLAVATAVLPRVSSLTRDVFAHYMVGNILQEHANQDIDMAKAAGFTGFSLNVGAPDEREWVQRTLDYLFARAVEVGGFYLHISMDMWASGDANKGHPDKFDWIVQRYLGKPGYFTIDNRPVLSTFSDGGLTREQWQAWKLTTGMNLYFCPWWDYWGSTVDCVLSWDASWQARPGTDPSTGKPYAGSPSPGSILIDSPIASTASQKGKGYNIGFSLLQYKNAYNTNVYRDGGLMQRMVNILNLNPPPTFATALTWNDGPESHYIGPIWGEQNTDTDPARYVNNDPVWSHTALLSIIGPFAVAFANRRSAGQMTPQGSSEWAVGALWYKTIMQGTSCPNGDHPDGWTKGNDNLSWGLVLRAGRDTSQYRLYLFSGSSIALHTGFKDGLNFGTTPISPGVQRMELYDGQTLIYEAKGPREVHSDCPDGIFNMNVVAGNVIPPQVTQPSGQCTFHFVQYQKPNPVTDPYTFDLTLIAPSGVRIGRVTKAVGVPGQPIFIPSSLSSSLAIWAGNVDSDPVTFTYEGHSLSCTTGKYDSGNRDGDCGFSCSLPPPPPCTPQDPPGCIRIKGHAEQQAFGQEVSLSLWDNDVITCSVSGGGQGEAECLANYAAHYDFDDTPLGDPMPVTYRTNCGVVSELRVPMMCIGSTGCCPADIHLDEDDVYDVYFGDNRIM</sequence>
<keyword evidence="2" id="KW-1185">Reference proteome</keyword>